<keyword evidence="2" id="KW-0808">Transferase</keyword>
<proteinExistence type="predicted"/>
<sequence length="223" mass="24743">MEKFINRHEAGRILADQLKMYAYNPDVIVLALPRGGVPVGYEIAKALSVPLDVFIVRKLGVPGHEELAMGAIASGATAIFNDEIVEALHISKQAIEEVIHSEEEELERREAIYRHNQPFPKLENKIVILVDDGVATGATMRAAIKSLRKQNPARLIMAIPVAAFSTYQEMAKLVDEIICPLQPLHFYAVGLWYEDFAQTTDTEVTELLANKINNPHNGMSSVL</sequence>
<dbReference type="EMBL" id="LNXV01000004">
    <property type="protein sequence ID" value="KTC86633.1"/>
    <property type="molecule type" value="Genomic_DNA"/>
</dbReference>
<dbReference type="STRING" id="29422.Lbru_0574"/>
<dbReference type="SUPFAM" id="SSF53271">
    <property type="entry name" value="PRTase-like"/>
    <property type="match status" value="1"/>
</dbReference>
<dbReference type="OrthoDB" id="9810066at2"/>
<protein>
    <submittedName>
        <fullName evidence="2">Phosphoribosyltransferase</fullName>
    </submittedName>
</protein>
<dbReference type="Proteomes" id="UP000054742">
    <property type="component" value="Unassembled WGS sequence"/>
</dbReference>
<dbReference type="GO" id="GO:0016757">
    <property type="term" value="F:glycosyltransferase activity"/>
    <property type="evidence" value="ECO:0007669"/>
    <property type="project" value="UniProtKB-KW"/>
</dbReference>
<dbReference type="Gene3D" id="3.30.1310.20">
    <property type="entry name" value="PRTase-like"/>
    <property type="match status" value="1"/>
</dbReference>
<name>A0A0W0STS3_9GAMM</name>
<accession>A0A0W0STS3</accession>
<dbReference type="CDD" id="cd06223">
    <property type="entry name" value="PRTases_typeI"/>
    <property type="match status" value="1"/>
</dbReference>
<evidence type="ECO:0000313" key="2">
    <source>
        <dbReference type="EMBL" id="KTC86633.1"/>
    </source>
</evidence>
<evidence type="ECO:0000259" key="1">
    <source>
        <dbReference type="Pfam" id="PF00156"/>
    </source>
</evidence>
<dbReference type="Pfam" id="PF00156">
    <property type="entry name" value="Pribosyltran"/>
    <property type="match status" value="1"/>
</dbReference>
<dbReference type="Gene3D" id="3.40.50.2020">
    <property type="match status" value="1"/>
</dbReference>
<dbReference type="InterPro" id="IPR029057">
    <property type="entry name" value="PRTase-like"/>
</dbReference>
<dbReference type="InterPro" id="IPR000836">
    <property type="entry name" value="PRTase_dom"/>
</dbReference>
<dbReference type="PATRIC" id="fig|29422.6.peg.603"/>
<dbReference type="AlphaFoldDB" id="A0A0W0STS3"/>
<dbReference type="RefSeq" id="WP_058440669.1">
    <property type="nucleotide sequence ID" value="NZ_CAAAHU010000007.1"/>
</dbReference>
<feature type="domain" description="Phosphoribosyltransferase" evidence="1">
    <location>
        <begin position="12"/>
        <end position="177"/>
    </location>
</feature>
<comment type="caution">
    <text evidence="2">The sequence shown here is derived from an EMBL/GenBank/DDBJ whole genome shotgun (WGS) entry which is preliminary data.</text>
</comment>
<organism evidence="2 3">
    <name type="scientific">Legionella brunensis</name>
    <dbReference type="NCBI Taxonomy" id="29422"/>
    <lineage>
        <taxon>Bacteria</taxon>
        <taxon>Pseudomonadati</taxon>
        <taxon>Pseudomonadota</taxon>
        <taxon>Gammaproteobacteria</taxon>
        <taxon>Legionellales</taxon>
        <taxon>Legionellaceae</taxon>
        <taxon>Legionella</taxon>
    </lineage>
</organism>
<evidence type="ECO:0000313" key="3">
    <source>
        <dbReference type="Proteomes" id="UP000054742"/>
    </source>
</evidence>
<keyword evidence="2" id="KW-0328">Glycosyltransferase</keyword>
<reference evidence="2 3" key="1">
    <citation type="submission" date="2015-11" db="EMBL/GenBank/DDBJ databases">
        <title>Genomic analysis of 38 Legionella species identifies large and diverse effector repertoires.</title>
        <authorList>
            <person name="Burstein D."/>
            <person name="Amaro F."/>
            <person name="Zusman T."/>
            <person name="Lifshitz Z."/>
            <person name="Cohen O."/>
            <person name="Gilbert J.A."/>
            <person name="Pupko T."/>
            <person name="Shuman H.A."/>
            <person name="Segal G."/>
        </authorList>
    </citation>
    <scope>NUCLEOTIDE SEQUENCE [LARGE SCALE GENOMIC DNA]</scope>
    <source>
        <strain evidence="2 3">ATCC 43878</strain>
    </source>
</reference>
<gene>
    <name evidence="2" type="ORF">Lbru_0574</name>
</gene>
<keyword evidence="3" id="KW-1185">Reference proteome</keyword>